<evidence type="ECO:0000313" key="10">
    <source>
        <dbReference type="Proteomes" id="UP000581087"/>
    </source>
</evidence>
<evidence type="ECO:0000256" key="1">
    <source>
        <dbReference type="ARBA" id="ARBA00001974"/>
    </source>
</evidence>
<keyword evidence="2" id="KW-0285">Flavoprotein</keyword>
<dbReference type="Gene3D" id="3.50.50.60">
    <property type="entry name" value="FAD/NAD(P)-binding domain"/>
    <property type="match status" value="2"/>
</dbReference>
<reference evidence="8 9" key="1">
    <citation type="submission" date="2019-01" db="EMBL/GenBank/DDBJ databases">
        <title>Agromyces.</title>
        <authorList>
            <person name="Li J."/>
        </authorList>
    </citation>
    <scope>NUCLEOTIDE SEQUENCE [LARGE SCALE GENOMIC DNA]</scope>
    <source>
        <strain evidence="8 9">DSM 23870</strain>
    </source>
</reference>
<evidence type="ECO:0000259" key="6">
    <source>
        <dbReference type="Pfam" id="PF14759"/>
    </source>
</evidence>
<name>A0A4Q2M460_9MICO</name>
<evidence type="ECO:0000313" key="9">
    <source>
        <dbReference type="Proteomes" id="UP000292686"/>
    </source>
</evidence>
<dbReference type="EMBL" id="SDPM01000006">
    <property type="protein sequence ID" value="RXZ86007.1"/>
    <property type="molecule type" value="Genomic_DNA"/>
</dbReference>
<comment type="cofactor">
    <cofactor evidence="1">
        <name>FAD</name>
        <dbReference type="ChEBI" id="CHEBI:57692"/>
    </cofactor>
</comment>
<evidence type="ECO:0000313" key="7">
    <source>
        <dbReference type="EMBL" id="NYD68632.1"/>
    </source>
</evidence>
<dbReference type="InterPro" id="IPR016156">
    <property type="entry name" value="FAD/NAD-linked_Rdtase_dimer_sf"/>
</dbReference>
<dbReference type="GO" id="GO:0016651">
    <property type="term" value="F:oxidoreductase activity, acting on NAD(P)H"/>
    <property type="evidence" value="ECO:0007669"/>
    <property type="project" value="TreeGrafter"/>
</dbReference>
<dbReference type="InterPro" id="IPR028202">
    <property type="entry name" value="Reductase_C"/>
</dbReference>
<dbReference type="Proteomes" id="UP000581087">
    <property type="component" value="Unassembled WGS sequence"/>
</dbReference>
<proteinExistence type="predicted"/>
<comment type="caution">
    <text evidence="8">The sequence shown here is derived from an EMBL/GenBank/DDBJ whole genome shotgun (WGS) entry which is preliminary data.</text>
</comment>
<dbReference type="OrthoDB" id="1145at2"/>
<keyword evidence="9" id="KW-1185">Reference proteome</keyword>
<reference evidence="7 10" key="2">
    <citation type="submission" date="2020-07" db="EMBL/GenBank/DDBJ databases">
        <title>Sequencing the genomes of 1000 actinobacteria strains.</title>
        <authorList>
            <person name="Klenk H.-P."/>
        </authorList>
    </citation>
    <scope>NUCLEOTIDE SEQUENCE [LARGE SCALE GENOMIC DNA]</scope>
    <source>
        <strain evidence="7 10">DSM 23870</strain>
    </source>
</reference>
<dbReference type="InterPro" id="IPR050446">
    <property type="entry name" value="FAD-oxidoreductase/Apoptosis"/>
</dbReference>
<evidence type="ECO:0000256" key="2">
    <source>
        <dbReference type="ARBA" id="ARBA00022630"/>
    </source>
</evidence>
<dbReference type="RefSeq" id="WP_129175617.1">
    <property type="nucleotide sequence ID" value="NZ_JACCBI010000001.1"/>
</dbReference>
<sequence>MAAHERIIVIGGGLAAARAVEGIRAAHWTGPVTVVTDEDRPPYERPPLSKGYLLGSEEAAATIVHDADWYAQNDVDLRVGETVTALHPADHEVAIGDERLAYSKLLLTTGAEPRRFDGPGAGLTGVYHLRTLHDSTVLRTALKDGGRRVVVIGAGWIGLETAAAAREYGNEVTVIGRGEVPLASVLGTELGGMFADLHREHGVDVRMGSAVSALKGTRHVEAVVLGSGDEIAADIVIVGLGAVPRTELAAAASLHVDNGIVTDSSFRTSDRDIYAAGDVANVYHPLLGHHLRVEHWETARAAGFAAGRSLAGEAVEYDEIPYFFTDQYDLGMEYAGFGERTAGATLVYRGDRAAREFVVFWLRDSRVVAGMNVNVWDVNEQIRALIRSGDRVDPILLADADIPLDAVVA</sequence>
<keyword evidence="7" id="KW-0223">Dioxygenase</keyword>
<dbReference type="GO" id="GO:0008860">
    <property type="term" value="F:ferredoxin-NAD+ reductase activity"/>
    <property type="evidence" value="ECO:0007669"/>
    <property type="project" value="UniProtKB-EC"/>
</dbReference>
<dbReference type="InterPro" id="IPR023753">
    <property type="entry name" value="FAD/NAD-binding_dom"/>
</dbReference>
<feature type="domain" description="Reductase C-terminal" evidence="6">
    <location>
        <begin position="322"/>
        <end position="407"/>
    </location>
</feature>
<dbReference type="PRINTS" id="PR00368">
    <property type="entry name" value="FADPNR"/>
</dbReference>
<dbReference type="GO" id="GO:0005737">
    <property type="term" value="C:cytoplasm"/>
    <property type="evidence" value="ECO:0007669"/>
    <property type="project" value="TreeGrafter"/>
</dbReference>
<dbReference type="SUPFAM" id="SSF51905">
    <property type="entry name" value="FAD/NAD(P)-binding domain"/>
    <property type="match status" value="2"/>
</dbReference>
<dbReference type="Gene3D" id="3.30.390.30">
    <property type="match status" value="1"/>
</dbReference>
<dbReference type="Pfam" id="PF14759">
    <property type="entry name" value="Reductase_C"/>
    <property type="match status" value="1"/>
</dbReference>
<dbReference type="EC" id="1.18.1.3" evidence="7"/>
<accession>A0A4Q2M460</accession>
<protein>
    <submittedName>
        <fullName evidence="7">3-phenylpropionate/trans-cinnamate dioxygenase ferredoxin reductase subunit</fullName>
        <ecNumber evidence="7">1.18.1.3</ecNumber>
    </submittedName>
    <submittedName>
        <fullName evidence="8">NAD(P)/FAD-dependent oxidoreductase</fullName>
    </submittedName>
</protein>
<keyword evidence="4 7" id="KW-0560">Oxidoreductase</keyword>
<evidence type="ECO:0000256" key="3">
    <source>
        <dbReference type="ARBA" id="ARBA00022827"/>
    </source>
</evidence>
<feature type="domain" description="FAD/NAD(P)-binding" evidence="5">
    <location>
        <begin position="6"/>
        <end position="303"/>
    </location>
</feature>
<dbReference type="SUPFAM" id="SSF55424">
    <property type="entry name" value="FAD/NAD-linked reductases, dimerisation (C-terminal) domain"/>
    <property type="match status" value="1"/>
</dbReference>
<evidence type="ECO:0000313" key="8">
    <source>
        <dbReference type="EMBL" id="RXZ86007.1"/>
    </source>
</evidence>
<dbReference type="PRINTS" id="PR00411">
    <property type="entry name" value="PNDRDTASEI"/>
</dbReference>
<dbReference type="PANTHER" id="PTHR43557">
    <property type="entry name" value="APOPTOSIS-INDUCING FACTOR 1"/>
    <property type="match status" value="1"/>
</dbReference>
<gene>
    <name evidence="7" type="ORF">BJ972_003151</name>
    <name evidence="8" type="ORF">ESP50_12425</name>
</gene>
<organism evidence="8 9">
    <name type="scientific">Agromyces atrinae</name>
    <dbReference type="NCBI Taxonomy" id="592376"/>
    <lineage>
        <taxon>Bacteria</taxon>
        <taxon>Bacillati</taxon>
        <taxon>Actinomycetota</taxon>
        <taxon>Actinomycetes</taxon>
        <taxon>Micrococcales</taxon>
        <taxon>Microbacteriaceae</taxon>
        <taxon>Agromyces</taxon>
    </lineage>
</organism>
<evidence type="ECO:0000256" key="4">
    <source>
        <dbReference type="ARBA" id="ARBA00023002"/>
    </source>
</evidence>
<dbReference type="InterPro" id="IPR036188">
    <property type="entry name" value="FAD/NAD-bd_sf"/>
</dbReference>
<dbReference type="EMBL" id="JACCBI010000001">
    <property type="protein sequence ID" value="NYD68632.1"/>
    <property type="molecule type" value="Genomic_DNA"/>
</dbReference>
<evidence type="ECO:0000259" key="5">
    <source>
        <dbReference type="Pfam" id="PF07992"/>
    </source>
</evidence>
<dbReference type="PANTHER" id="PTHR43557:SF2">
    <property type="entry name" value="RIESKE DOMAIN-CONTAINING PROTEIN-RELATED"/>
    <property type="match status" value="1"/>
</dbReference>
<dbReference type="AlphaFoldDB" id="A0A4Q2M460"/>
<dbReference type="Proteomes" id="UP000292686">
    <property type="component" value="Unassembled WGS sequence"/>
</dbReference>
<dbReference type="GO" id="GO:0051213">
    <property type="term" value="F:dioxygenase activity"/>
    <property type="evidence" value="ECO:0007669"/>
    <property type="project" value="UniProtKB-KW"/>
</dbReference>
<dbReference type="Pfam" id="PF07992">
    <property type="entry name" value="Pyr_redox_2"/>
    <property type="match status" value="1"/>
</dbReference>
<keyword evidence="3" id="KW-0274">FAD</keyword>